<keyword evidence="2" id="KW-0378">Hydrolase</keyword>
<proteinExistence type="predicted"/>
<dbReference type="CDD" id="cd00077">
    <property type="entry name" value="HDc"/>
    <property type="match status" value="1"/>
</dbReference>
<dbReference type="AlphaFoldDB" id="A0A5C5XP24"/>
<dbReference type="RefSeq" id="WP_146506040.1">
    <property type="nucleotide sequence ID" value="NZ_SJPG01000001.1"/>
</dbReference>
<dbReference type="PROSITE" id="PS51832">
    <property type="entry name" value="HD_GYP"/>
    <property type="match status" value="1"/>
</dbReference>
<dbReference type="OrthoDB" id="9759601at2"/>
<dbReference type="EMBL" id="SJPG01000001">
    <property type="protein sequence ID" value="TWT64319.1"/>
    <property type="molecule type" value="Genomic_DNA"/>
</dbReference>
<dbReference type="InterPro" id="IPR037522">
    <property type="entry name" value="HD_GYP_dom"/>
</dbReference>
<dbReference type="GO" id="GO:0071111">
    <property type="term" value="F:cyclic-guanylate-specific phosphodiesterase activity"/>
    <property type="evidence" value="ECO:0007669"/>
    <property type="project" value="UniProtKB-EC"/>
</dbReference>
<feature type="domain" description="HD-GYP" evidence="1">
    <location>
        <begin position="72"/>
        <end position="285"/>
    </location>
</feature>
<accession>A0A5C5XP24</accession>
<name>A0A5C5XP24_9PLAN</name>
<dbReference type="PANTHER" id="PTHR43155:SF2">
    <property type="entry name" value="CYCLIC DI-GMP PHOSPHODIESTERASE PA4108"/>
    <property type="match status" value="1"/>
</dbReference>
<dbReference type="Pfam" id="PF13487">
    <property type="entry name" value="HD_5"/>
    <property type="match status" value="1"/>
</dbReference>
<gene>
    <name evidence="2" type="primary">rpfG_6</name>
    <name evidence="2" type="ORF">Pan54_50810</name>
</gene>
<evidence type="ECO:0000313" key="3">
    <source>
        <dbReference type="Proteomes" id="UP000316095"/>
    </source>
</evidence>
<evidence type="ECO:0000259" key="1">
    <source>
        <dbReference type="PROSITE" id="PS51832"/>
    </source>
</evidence>
<dbReference type="PANTHER" id="PTHR43155">
    <property type="entry name" value="CYCLIC DI-GMP PHOSPHODIESTERASE PA4108-RELATED"/>
    <property type="match status" value="1"/>
</dbReference>
<reference evidence="2 3" key="1">
    <citation type="submission" date="2019-02" db="EMBL/GenBank/DDBJ databases">
        <title>Deep-cultivation of Planctomycetes and their phenomic and genomic characterization uncovers novel biology.</title>
        <authorList>
            <person name="Wiegand S."/>
            <person name="Jogler M."/>
            <person name="Boedeker C."/>
            <person name="Pinto D."/>
            <person name="Vollmers J."/>
            <person name="Rivas-Marin E."/>
            <person name="Kohn T."/>
            <person name="Peeters S.H."/>
            <person name="Heuer A."/>
            <person name="Rast P."/>
            <person name="Oberbeckmann S."/>
            <person name="Bunk B."/>
            <person name="Jeske O."/>
            <person name="Meyerdierks A."/>
            <person name="Storesund J.E."/>
            <person name="Kallscheuer N."/>
            <person name="Luecker S."/>
            <person name="Lage O.M."/>
            <person name="Pohl T."/>
            <person name="Merkel B.J."/>
            <person name="Hornburger P."/>
            <person name="Mueller R.-W."/>
            <person name="Bruemmer F."/>
            <person name="Labrenz M."/>
            <person name="Spormann A.M."/>
            <person name="Op Den Camp H."/>
            <person name="Overmann J."/>
            <person name="Amann R."/>
            <person name="Jetten M.S.M."/>
            <person name="Mascher T."/>
            <person name="Medema M.H."/>
            <person name="Devos D.P."/>
            <person name="Kaster A.-K."/>
            <person name="Ovreas L."/>
            <person name="Rohde M."/>
            <person name="Galperin M.Y."/>
            <person name="Jogler C."/>
        </authorList>
    </citation>
    <scope>NUCLEOTIDE SEQUENCE [LARGE SCALE GENOMIC DNA]</scope>
    <source>
        <strain evidence="2 3">Pan54</strain>
    </source>
</reference>
<dbReference type="SUPFAM" id="SSF109604">
    <property type="entry name" value="HD-domain/PDEase-like"/>
    <property type="match status" value="1"/>
</dbReference>
<dbReference type="EC" id="3.1.4.52" evidence="2"/>
<comment type="caution">
    <text evidence="2">The sequence shown here is derived from an EMBL/GenBank/DDBJ whole genome shotgun (WGS) entry which is preliminary data.</text>
</comment>
<keyword evidence="3" id="KW-1185">Reference proteome</keyword>
<dbReference type="InterPro" id="IPR003607">
    <property type="entry name" value="HD/PDEase_dom"/>
</dbReference>
<organism evidence="2 3">
    <name type="scientific">Rubinisphaera italica</name>
    <dbReference type="NCBI Taxonomy" id="2527969"/>
    <lineage>
        <taxon>Bacteria</taxon>
        <taxon>Pseudomonadati</taxon>
        <taxon>Planctomycetota</taxon>
        <taxon>Planctomycetia</taxon>
        <taxon>Planctomycetales</taxon>
        <taxon>Planctomycetaceae</taxon>
        <taxon>Rubinisphaera</taxon>
    </lineage>
</organism>
<protein>
    <submittedName>
        <fullName evidence="2">Cyclic di-GMP phosphodiesterase response regulator RpfG</fullName>
        <ecNumber evidence="2">3.1.4.52</ecNumber>
    </submittedName>
</protein>
<dbReference type="Proteomes" id="UP000316095">
    <property type="component" value="Unassembled WGS sequence"/>
</dbReference>
<evidence type="ECO:0000313" key="2">
    <source>
        <dbReference type="EMBL" id="TWT64319.1"/>
    </source>
</evidence>
<dbReference type="Gene3D" id="1.10.3210.10">
    <property type="entry name" value="Hypothetical protein af1432"/>
    <property type="match status" value="1"/>
</dbReference>
<sequence>MNDYGISEQSFESLKSVLSEGLLESDLTKLKDLMLRLGRKMIDPEYRHQYAASLGDFSQNISRKMIDYLESGKKNSVSIIRLLAKYYEILNVEGAQSVRVLNEYSKNQKLTDGAVQNSLLAMAIGQSLALSKEDIKLAGIVGLFSKLGITLLDQSVVNQPNVLNVLEKVSLMRMPLQLAELLNTLMGLNPKIPGISQQIYEFSDGSGYPRQLGEKNISPIARIIKVVDCYISLTSERPYRHAVNRHVALVFLLKLVRDGKIEPRSVDALLKIIGLYPKGVQVLLSDGNKAVTVQANSDVTRPIVQVESQSEYLNLMESDLTVSKFLLDKDKNEISTLQSIPG</sequence>